<dbReference type="EMBL" id="FSRM01000002">
    <property type="protein sequence ID" value="SIO48827.1"/>
    <property type="molecule type" value="Genomic_DNA"/>
</dbReference>
<keyword evidence="1" id="KW-0378">Hydrolase</keyword>
<dbReference type="SUPFAM" id="SSF53474">
    <property type="entry name" value="alpha/beta-Hydrolases"/>
    <property type="match status" value="1"/>
</dbReference>
<feature type="domain" description="AB hydrolase-1" evidence="3">
    <location>
        <begin position="70"/>
        <end position="313"/>
    </location>
</feature>
<dbReference type="PROSITE" id="PS51318">
    <property type="entry name" value="TAT"/>
    <property type="match status" value="1"/>
</dbReference>
<dbReference type="AlphaFoldDB" id="A0A1N6JXH4"/>
<dbReference type="PANTHER" id="PTHR42977:SF3">
    <property type="entry name" value="AB HYDROLASE-1 DOMAIN-CONTAINING PROTEIN"/>
    <property type="match status" value="1"/>
</dbReference>
<dbReference type="Gene3D" id="3.40.50.1820">
    <property type="entry name" value="alpha/beta hydrolase"/>
    <property type="match status" value="1"/>
</dbReference>
<dbReference type="InterPro" id="IPR051340">
    <property type="entry name" value="Haloalkane_dehalogenase"/>
</dbReference>
<evidence type="ECO:0000313" key="5">
    <source>
        <dbReference type="Proteomes" id="UP000184693"/>
    </source>
</evidence>
<reference evidence="4 5" key="1">
    <citation type="submission" date="2016-11" db="EMBL/GenBank/DDBJ databases">
        <authorList>
            <person name="Jaros S."/>
            <person name="Januszkiewicz K."/>
            <person name="Wedrychowicz H."/>
        </authorList>
    </citation>
    <scope>NUCLEOTIDE SEQUENCE [LARGE SCALE GENOMIC DNA]</scope>
    <source>
        <strain evidence="4 5">GAS86</strain>
    </source>
</reference>
<evidence type="ECO:0000256" key="1">
    <source>
        <dbReference type="ARBA" id="ARBA00022801"/>
    </source>
</evidence>
<sequence length="329" mass="36199">MITRRSFATSLLAGAAAMVVTTATSAKAQPANPDGKSSLAGKPDFATHYRTVDIDGVSIFYREAGAPGAPVVLLLPGWPSSSAMFRDLIRELSANFHVFAPDYPGFGNSDIPDRSHAPYTFDALGEAIGKFVDKVGIDQYVLYATDFGGLVGYRVMLKTPHRMRALVAQNNPLFLGASPWFGPLVPYWKDGTDESREKVRQYYLTLDVIRDLYLTGVQDTSLVDPEQWQIDYSSLQRPGAADISLDLLYDIRTNGPALKSAQDYLRAQKPPTLVVSGKNDILFPAESQLRYREVVPAAEIHLTDSGHCALADKSEEIARRMHDFLGRVL</sequence>
<evidence type="ECO:0000259" key="3">
    <source>
        <dbReference type="Pfam" id="PF00561"/>
    </source>
</evidence>
<feature type="signal peptide" evidence="2">
    <location>
        <begin position="1"/>
        <end position="28"/>
    </location>
</feature>
<dbReference type="PANTHER" id="PTHR42977">
    <property type="entry name" value="HYDROLASE-RELATED"/>
    <property type="match status" value="1"/>
</dbReference>
<dbReference type="InterPro" id="IPR006311">
    <property type="entry name" value="TAT_signal"/>
</dbReference>
<dbReference type="InterPro" id="IPR000073">
    <property type="entry name" value="AB_hydrolase_1"/>
</dbReference>
<dbReference type="Pfam" id="PF00561">
    <property type="entry name" value="Abhydrolase_1"/>
    <property type="match status" value="1"/>
</dbReference>
<dbReference type="Proteomes" id="UP000184693">
    <property type="component" value="Unassembled WGS sequence"/>
</dbReference>
<accession>A0A1N6JXH4</accession>
<dbReference type="InterPro" id="IPR029058">
    <property type="entry name" value="AB_hydrolase_fold"/>
</dbReference>
<feature type="chain" id="PRO_5012568512" evidence="2">
    <location>
        <begin position="29"/>
        <end position="329"/>
    </location>
</feature>
<dbReference type="PRINTS" id="PR00111">
    <property type="entry name" value="ABHYDROLASE"/>
</dbReference>
<dbReference type="OrthoDB" id="9802676at2"/>
<evidence type="ECO:0000256" key="2">
    <source>
        <dbReference type="SAM" id="SignalP"/>
    </source>
</evidence>
<dbReference type="PRINTS" id="PR00412">
    <property type="entry name" value="EPOXHYDRLASE"/>
</dbReference>
<keyword evidence="2" id="KW-0732">Signal</keyword>
<dbReference type="GO" id="GO:0004301">
    <property type="term" value="F:epoxide hydrolase activity"/>
    <property type="evidence" value="ECO:0007669"/>
    <property type="project" value="TreeGrafter"/>
</dbReference>
<dbReference type="InterPro" id="IPR000639">
    <property type="entry name" value="Epox_hydrolase-like"/>
</dbReference>
<name>A0A1N6JXH4_9BURK</name>
<organism evidence="4 5">
    <name type="scientific">Paraburkholderia phenazinium</name>
    <dbReference type="NCBI Taxonomy" id="60549"/>
    <lineage>
        <taxon>Bacteria</taxon>
        <taxon>Pseudomonadati</taxon>
        <taxon>Pseudomonadota</taxon>
        <taxon>Betaproteobacteria</taxon>
        <taxon>Burkholderiales</taxon>
        <taxon>Burkholderiaceae</taxon>
        <taxon>Paraburkholderia</taxon>
    </lineage>
</organism>
<gene>
    <name evidence="4" type="ORF">SAMN05444168_5308</name>
</gene>
<protein>
    <submittedName>
        <fullName evidence="4">Pimeloyl-ACP methyl ester carboxylesterase</fullName>
    </submittedName>
</protein>
<proteinExistence type="predicted"/>
<evidence type="ECO:0000313" key="4">
    <source>
        <dbReference type="EMBL" id="SIO48827.1"/>
    </source>
</evidence>